<evidence type="ECO:0000256" key="8">
    <source>
        <dbReference type="ARBA" id="ARBA00023136"/>
    </source>
</evidence>
<dbReference type="EMBL" id="JAOUSE010000003">
    <property type="protein sequence ID" value="MCU9593247.1"/>
    <property type="molecule type" value="Genomic_DNA"/>
</dbReference>
<dbReference type="Proteomes" id="UP001208656">
    <property type="component" value="Unassembled WGS sequence"/>
</dbReference>
<evidence type="ECO:0000313" key="15">
    <source>
        <dbReference type="Proteomes" id="UP001208656"/>
    </source>
</evidence>
<keyword evidence="9 10" id="KW-0131">Cell cycle</keyword>
<keyword evidence="4 10" id="KW-1003">Cell membrane</keyword>
<dbReference type="InterPro" id="IPR058204">
    <property type="entry name" value="FtsX_firmicutes-type"/>
</dbReference>
<evidence type="ECO:0000256" key="9">
    <source>
        <dbReference type="ARBA" id="ARBA00023306"/>
    </source>
</evidence>
<organism evidence="14 15">
    <name type="scientific">Pallidibacillus thermolactis</name>
    <dbReference type="NCBI Taxonomy" id="251051"/>
    <lineage>
        <taxon>Bacteria</taxon>
        <taxon>Bacillati</taxon>
        <taxon>Bacillota</taxon>
        <taxon>Bacilli</taxon>
        <taxon>Bacillales</taxon>
        <taxon>Bacillaceae</taxon>
        <taxon>Pallidibacillus</taxon>
    </lineage>
</organism>
<dbReference type="RefSeq" id="WP_263060841.1">
    <property type="nucleotide sequence ID" value="NZ_JAOUSE010000003.1"/>
</dbReference>
<evidence type="ECO:0000256" key="4">
    <source>
        <dbReference type="ARBA" id="ARBA00022475"/>
    </source>
</evidence>
<dbReference type="Pfam" id="PF18075">
    <property type="entry name" value="FtsX_ECD"/>
    <property type="match status" value="1"/>
</dbReference>
<comment type="function">
    <text evidence="10">Part of the ABC transporter FtsEX involved in asymmetric cellular division facilitating the initiation of sporulation.</text>
</comment>
<feature type="transmembrane region" description="Helical" evidence="11">
    <location>
        <begin position="267"/>
        <end position="291"/>
    </location>
</feature>
<dbReference type="InterPro" id="IPR003838">
    <property type="entry name" value="ABC3_permease_C"/>
</dbReference>
<feature type="domain" description="ABC3 transporter permease C-terminal" evidence="12">
    <location>
        <begin position="175"/>
        <end position="296"/>
    </location>
</feature>
<sequence length="297" mass="33045">MKIKTIGRHARESFKSIFRNGWMTAASIGAVTVTLLLVGVFFAIIMNLNSVATSIEKDVSIKVLVETTADENQKKALEQQINELKGVESVIYSSKENELNELIESFGEDGEVLKLYEQDNPLNDAFIVKARNPESTGDVAKAIQKLEFVYDVNYGQAQTEKLFQIISIARNVGLVLIIGLLFTAIFLISNTIKLTINARRQEIEIMRLVGATNGFIRWPFFLEGLWLGAFGSIIPISIIAIIYKNVQSYLEPHLGSTFIQLLDFSPFVYQLSGLLLLMGCVIGVAGSLMSIRKFLKV</sequence>
<keyword evidence="7 11" id="KW-1133">Transmembrane helix</keyword>
<evidence type="ECO:0000259" key="13">
    <source>
        <dbReference type="Pfam" id="PF18075"/>
    </source>
</evidence>
<evidence type="ECO:0000256" key="10">
    <source>
        <dbReference type="PIRNR" id="PIRNR003097"/>
    </source>
</evidence>
<evidence type="ECO:0000256" key="7">
    <source>
        <dbReference type="ARBA" id="ARBA00022989"/>
    </source>
</evidence>
<dbReference type="PIRSF" id="PIRSF003097">
    <property type="entry name" value="FtsX"/>
    <property type="match status" value="1"/>
</dbReference>
<accession>A0ABT2WCP7</accession>
<feature type="transmembrane region" description="Helical" evidence="11">
    <location>
        <begin position="172"/>
        <end position="192"/>
    </location>
</feature>
<dbReference type="NCBIfam" id="NF038347">
    <property type="entry name" value="FtsX_Gpos"/>
    <property type="match status" value="1"/>
</dbReference>
<evidence type="ECO:0000256" key="6">
    <source>
        <dbReference type="ARBA" id="ARBA00022692"/>
    </source>
</evidence>
<evidence type="ECO:0000259" key="12">
    <source>
        <dbReference type="Pfam" id="PF02687"/>
    </source>
</evidence>
<dbReference type="PANTHER" id="PTHR47755:SF1">
    <property type="entry name" value="CELL DIVISION PROTEIN FTSX"/>
    <property type="match status" value="1"/>
</dbReference>
<evidence type="ECO:0000313" key="14">
    <source>
        <dbReference type="EMBL" id="MCU9593247.1"/>
    </source>
</evidence>
<evidence type="ECO:0000256" key="11">
    <source>
        <dbReference type="SAM" id="Phobius"/>
    </source>
</evidence>
<feature type="domain" description="FtsX extracellular" evidence="13">
    <location>
        <begin position="59"/>
        <end position="152"/>
    </location>
</feature>
<name>A0ABT2WCP7_9BACI</name>
<protein>
    <recommendedName>
        <fullName evidence="3 10">Cell division protein FtsX</fullName>
    </recommendedName>
</protein>
<evidence type="ECO:0000256" key="2">
    <source>
        <dbReference type="ARBA" id="ARBA00007379"/>
    </source>
</evidence>
<dbReference type="InterPro" id="IPR004513">
    <property type="entry name" value="FtsX"/>
</dbReference>
<evidence type="ECO:0000256" key="3">
    <source>
        <dbReference type="ARBA" id="ARBA00021907"/>
    </source>
</evidence>
<proteinExistence type="inferred from homology"/>
<evidence type="ECO:0000256" key="5">
    <source>
        <dbReference type="ARBA" id="ARBA00022618"/>
    </source>
</evidence>
<dbReference type="Gene3D" id="3.30.70.3040">
    <property type="match status" value="1"/>
</dbReference>
<feature type="transmembrane region" description="Helical" evidence="11">
    <location>
        <begin position="225"/>
        <end position="243"/>
    </location>
</feature>
<evidence type="ECO:0000256" key="1">
    <source>
        <dbReference type="ARBA" id="ARBA00004651"/>
    </source>
</evidence>
<keyword evidence="5 10" id="KW-0132">Cell division</keyword>
<keyword evidence="6 11" id="KW-0812">Transmembrane</keyword>
<dbReference type="Pfam" id="PF02687">
    <property type="entry name" value="FtsX"/>
    <property type="match status" value="1"/>
</dbReference>
<dbReference type="InterPro" id="IPR040690">
    <property type="entry name" value="FtsX_ECD"/>
</dbReference>
<reference evidence="14 15" key="1">
    <citation type="submission" date="2022-10" db="EMBL/GenBank/DDBJ databases">
        <title>Description of Fervidibacillus gen. nov. in the family Fervidibacillaceae fam. nov. with two species, Fervidibacillus albus sp. nov., and Fervidibacillus halotolerans sp. nov., isolated from tidal flat sediments.</title>
        <authorList>
            <person name="Kwon K.K."/>
            <person name="Yang S.-H."/>
        </authorList>
    </citation>
    <scope>NUCLEOTIDE SEQUENCE [LARGE SCALE GENOMIC DNA]</scope>
    <source>
        <strain evidence="14 15">DSM 23332</strain>
    </source>
</reference>
<feature type="transmembrane region" description="Helical" evidence="11">
    <location>
        <begin position="21"/>
        <end position="46"/>
    </location>
</feature>
<comment type="caution">
    <text evidence="14">The sequence shown here is derived from an EMBL/GenBank/DDBJ whole genome shotgun (WGS) entry which is preliminary data.</text>
</comment>
<keyword evidence="15" id="KW-1185">Reference proteome</keyword>
<comment type="similarity">
    <text evidence="2 10">Belongs to the ABC-4 integral membrane protein family. FtsX subfamily.</text>
</comment>
<comment type="subcellular location">
    <subcellularLocation>
        <location evidence="1">Cell membrane</location>
        <topology evidence="1">Multi-pass membrane protein</topology>
    </subcellularLocation>
</comment>
<gene>
    <name evidence="14" type="primary">ftsX</name>
    <name evidence="14" type="ORF">OEV82_02105</name>
</gene>
<dbReference type="PANTHER" id="PTHR47755">
    <property type="entry name" value="CELL DIVISION PROTEIN FTSX"/>
    <property type="match status" value="1"/>
</dbReference>
<keyword evidence="8 10" id="KW-0472">Membrane</keyword>